<gene>
    <name evidence="4" type="ORF">C8E83_1854</name>
</gene>
<dbReference type="EMBL" id="RBKS01000001">
    <property type="protein sequence ID" value="RKR74725.1"/>
    <property type="molecule type" value="Genomic_DNA"/>
</dbReference>
<dbReference type="AlphaFoldDB" id="A0A495IHY5"/>
<organism evidence="4 5">
    <name type="scientific">Frondihabitans australicus</name>
    <dbReference type="NCBI Taxonomy" id="386892"/>
    <lineage>
        <taxon>Bacteria</taxon>
        <taxon>Bacillati</taxon>
        <taxon>Actinomycetota</taxon>
        <taxon>Actinomycetes</taxon>
        <taxon>Micrococcales</taxon>
        <taxon>Microbacteriaceae</taxon>
        <taxon>Frondihabitans</taxon>
    </lineage>
</organism>
<feature type="region of interest" description="Disordered" evidence="1">
    <location>
        <begin position="131"/>
        <end position="174"/>
    </location>
</feature>
<evidence type="ECO:0000256" key="2">
    <source>
        <dbReference type="SAM" id="Phobius"/>
    </source>
</evidence>
<comment type="caution">
    <text evidence="4">The sequence shown here is derived from an EMBL/GenBank/DDBJ whole genome shotgun (WGS) entry which is preliminary data.</text>
</comment>
<dbReference type="InterPro" id="IPR013783">
    <property type="entry name" value="Ig-like_fold"/>
</dbReference>
<dbReference type="SMART" id="SM00089">
    <property type="entry name" value="PKD"/>
    <property type="match status" value="1"/>
</dbReference>
<dbReference type="GO" id="GO:0005975">
    <property type="term" value="P:carbohydrate metabolic process"/>
    <property type="evidence" value="ECO:0007669"/>
    <property type="project" value="UniProtKB-ARBA"/>
</dbReference>
<dbReference type="Proteomes" id="UP000280008">
    <property type="component" value="Unassembled WGS sequence"/>
</dbReference>
<protein>
    <submittedName>
        <fullName evidence="4">PKD domain-containing protein</fullName>
    </submittedName>
</protein>
<accession>A0A495IHY5</accession>
<dbReference type="Pfam" id="PF18911">
    <property type="entry name" value="PKD_4"/>
    <property type="match status" value="1"/>
</dbReference>
<feature type="domain" description="PKD" evidence="3">
    <location>
        <begin position="64"/>
        <end position="149"/>
    </location>
</feature>
<keyword evidence="2" id="KW-0812">Transmembrane</keyword>
<name>A0A495IHY5_9MICO</name>
<dbReference type="Gene3D" id="2.60.40.10">
    <property type="entry name" value="Immunoglobulins"/>
    <property type="match status" value="1"/>
</dbReference>
<feature type="compositionally biased region" description="Polar residues" evidence="1">
    <location>
        <begin position="131"/>
        <end position="140"/>
    </location>
</feature>
<keyword evidence="2" id="KW-0472">Membrane</keyword>
<dbReference type="InterPro" id="IPR035986">
    <property type="entry name" value="PKD_dom_sf"/>
</dbReference>
<feature type="transmembrane region" description="Helical" evidence="2">
    <location>
        <begin position="215"/>
        <end position="233"/>
    </location>
</feature>
<evidence type="ECO:0000259" key="3">
    <source>
        <dbReference type="PROSITE" id="PS50093"/>
    </source>
</evidence>
<reference evidence="4 5" key="1">
    <citation type="submission" date="2018-10" db="EMBL/GenBank/DDBJ databases">
        <title>Sequencing the genomes of 1000 actinobacteria strains.</title>
        <authorList>
            <person name="Klenk H.-P."/>
        </authorList>
    </citation>
    <scope>NUCLEOTIDE SEQUENCE [LARGE SCALE GENOMIC DNA]</scope>
    <source>
        <strain evidence="4 5">DSM 17894</strain>
    </source>
</reference>
<keyword evidence="2" id="KW-1133">Transmembrane helix</keyword>
<sequence length="253" mass="25054">MVSASKNTWQIGAFSWFTWKSAGSGCPERPRQIRSNPVAKPEIKPDVASVTVTAPVVAPPAPAAPVATIATTSSGLTAHFDGSGSTGLGDAAIDSYSWAFGDGETGEGVTTDHTYAKAGEYVATLTITSGDASVSPQRPVTVSADADTSDPVSDPGTGAGTGAGSGSGTSDPGTPVVTPIIPVVAPAPFAPVTADAAPAAAAKQLAFTGSDDTQSGGILAILLLVAGCALVAVRRFRGRRSASSPPIGSPARH</sequence>
<dbReference type="InterPro" id="IPR022409">
    <property type="entry name" value="PKD/Chitinase_dom"/>
</dbReference>
<evidence type="ECO:0000313" key="4">
    <source>
        <dbReference type="EMBL" id="RKR74725.1"/>
    </source>
</evidence>
<keyword evidence="5" id="KW-1185">Reference proteome</keyword>
<dbReference type="PROSITE" id="PS50093">
    <property type="entry name" value="PKD"/>
    <property type="match status" value="1"/>
</dbReference>
<feature type="compositionally biased region" description="Gly residues" evidence="1">
    <location>
        <begin position="157"/>
        <end position="167"/>
    </location>
</feature>
<proteinExistence type="predicted"/>
<dbReference type="CDD" id="cd00146">
    <property type="entry name" value="PKD"/>
    <property type="match status" value="1"/>
</dbReference>
<evidence type="ECO:0000313" key="5">
    <source>
        <dbReference type="Proteomes" id="UP000280008"/>
    </source>
</evidence>
<dbReference type="InterPro" id="IPR000601">
    <property type="entry name" value="PKD_dom"/>
</dbReference>
<dbReference type="SUPFAM" id="SSF49299">
    <property type="entry name" value="PKD domain"/>
    <property type="match status" value="1"/>
</dbReference>
<evidence type="ECO:0000256" key="1">
    <source>
        <dbReference type="SAM" id="MobiDB-lite"/>
    </source>
</evidence>